<keyword evidence="6" id="KW-0408">Iron</keyword>
<evidence type="ECO:0000313" key="10">
    <source>
        <dbReference type="EMBL" id="KAK7443760.1"/>
    </source>
</evidence>
<evidence type="ECO:0000256" key="1">
    <source>
        <dbReference type="ARBA" id="ARBA00001970"/>
    </source>
</evidence>
<dbReference type="InterPro" id="IPR000028">
    <property type="entry name" value="Chloroperoxidase"/>
</dbReference>
<evidence type="ECO:0000259" key="9">
    <source>
        <dbReference type="PROSITE" id="PS51405"/>
    </source>
</evidence>
<protein>
    <recommendedName>
        <fullName evidence="9">Heme haloperoxidase family profile domain-containing protein</fullName>
    </recommendedName>
</protein>
<keyword evidence="5" id="KW-0560">Oxidoreductase</keyword>
<dbReference type="EMBL" id="JBANRG010000053">
    <property type="protein sequence ID" value="KAK7443760.1"/>
    <property type="molecule type" value="Genomic_DNA"/>
</dbReference>
<keyword evidence="11" id="KW-1185">Reference proteome</keyword>
<keyword evidence="4" id="KW-0479">Metal-binding</keyword>
<name>A0ABR1IXF6_9AGAR</name>
<comment type="similarity">
    <text evidence="7">Belongs to the chloroperoxidase family.</text>
</comment>
<dbReference type="PANTHER" id="PTHR33577">
    <property type="entry name" value="STERIGMATOCYSTIN BIOSYNTHESIS PEROXIDASE STCC-RELATED"/>
    <property type="match status" value="1"/>
</dbReference>
<evidence type="ECO:0000313" key="11">
    <source>
        <dbReference type="Proteomes" id="UP001498398"/>
    </source>
</evidence>
<comment type="cofactor">
    <cofactor evidence="1">
        <name>heme b</name>
        <dbReference type="ChEBI" id="CHEBI:60344"/>
    </cofactor>
</comment>
<evidence type="ECO:0000256" key="5">
    <source>
        <dbReference type="ARBA" id="ARBA00023002"/>
    </source>
</evidence>
<dbReference type="SUPFAM" id="SSF47571">
    <property type="entry name" value="Cloroperoxidase"/>
    <property type="match status" value="1"/>
</dbReference>
<reference evidence="10 11" key="1">
    <citation type="submission" date="2024-01" db="EMBL/GenBank/DDBJ databases">
        <title>A draft genome for the cacao thread blight pathogen Marasmiellus scandens.</title>
        <authorList>
            <person name="Baruah I.K."/>
            <person name="Leung J."/>
            <person name="Bukari Y."/>
            <person name="Amoako-Attah I."/>
            <person name="Meinhardt L.W."/>
            <person name="Bailey B.A."/>
            <person name="Cohen S.P."/>
        </authorList>
    </citation>
    <scope>NUCLEOTIDE SEQUENCE [LARGE SCALE GENOMIC DNA]</scope>
    <source>
        <strain evidence="10 11">GH-19</strain>
    </source>
</reference>
<evidence type="ECO:0000256" key="8">
    <source>
        <dbReference type="SAM" id="SignalP"/>
    </source>
</evidence>
<evidence type="ECO:0000256" key="7">
    <source>
        <dbReference type="ARBA" id="ARBA00025795"/>
    </source>
</evidence>
<gene>
    <name evidence="10" type="ORF">VKT23_015543</name>
</gene>
<keyword evidence="3" id="KW-0349">Heme</keyword>
<keyword evidence="8" id="KW-0732">Signal</keyword>
<evidence type="ECO:0000256" key="2">
    <source>
        <dbReference type="ARBA" id="ARBA00022559"/>
    </source>
</evidence>
<dbReference type="Proteomes" id="UP001498398">
    <property type="component" value="Unassembled WGS sequence"/>
</dbReference>
<proteinExistence type="inferred from homology"/>
<dbReference type="PANTHER" id="PTHR33577:SF1">
    <property type="entry name" value="HEME HALOPEROXIDASE FAMILY PROFILE DOMAIN-CONTAINING PROTEIN"/>
    <property type="match status" value="1"/>
</dbReference>
<dbReference type="PROSITE" id="PS51405">
    <property type="entry name" value="HEME_HALOPEROXIDASE"/>
    <property type="match status" value="1"/>
</dbReference>
<accession>A0ABR1IXF6</accession>
<feature type="signal peptide" evidence="8">
    <location>
        <begin position="1"/>
        <end position="32"/>
    </location>
</feature>
<dbReference type="InterPro" id="IPR036851">
    <property type="entry name" value="Chloroperoxidase-like_sf"/>
</dbReference>
<feature type="domain" description="Heme haloperoxidase family profile" evidence="9">
    <location>
        <begin position="66"/>
        <end position="306"/>
    </location>
</feature>
<dbReference type="Gene3D" id="1.10.489.10">
    <property type="entry name" value="Chloroperoxidase-like"/>
    <property type="match status" value="1"/>
</dbReference>
<evidence type="ECO:0000256" key="4">
    <source>
        <dbReference type="ARBA" id="ARBA00022723"/>
    </source>
</evidence>
<comment type="caution">
    <text evidence="10">The sequence shown here is derived from an EMBL/GenBank/DDBJ whole genome shotgun (WGS) entry which is preliminary data.</text>
</comment>
<dbReference type="Pfam" id="PF01328">
    <property type="entry name" value="Peroxidase_2"/>
    <property type="match status" value="1"/>
</dbReference>
<feature type="chain" id="PRO_5045953234" description="Heme haloperoxidase family profile domain-containing protein" evidence="8">
    <location>
        <begin position="33"/>
        <end position="420"/>
    </location>
</feature>
<keyword evidence="2" id="KW-0575">Peroxidase</keyword>
<evidence type="ECO:0000256" key="3">
    <source>
        <dbReference type="ARBA" id="ARBA00022617"/>
    </source>
</evidence>
<organism evidence="10 11">
    <name type="scientific">Marasmiellus scandens</name>
    <dbReference type="NCBI Taxonomy" id="2682957"/>
    <lineage>
        <taxon>Eukaryota</taxon>
        <taxon>Fungi</taxon>
        <taxon>Dikarya</taxon>
        <taxon>Basidiomycota</taxon>
        <taxon>Agaricomycotina</taxon>
        <taxon>Agaricomycetes</taxon>
        <taxon>Agaricomycetidae</taxon>
        <taxon>Agaricales</taxon>
        <taxon>Marasmiineae</taxon>
        <taxon>Omphalotaceae</taxon>
        <taxon>Marasmiellus</taxon>
    </lineage>
</organism>
<sequence>MPSTVKPGLFTGLLRILLFSTLLIAISAPSTAQAISNSSQNCPFAKPASTTASKRAIQQIPIDVEGEHEFRMPQKGDRRGPCPGLNSLANHGYLPRSGIITTLDAIVACQAVFGMGLDLGGFLSVYATLIDGDPLSLDWSIGGSVHGLLGIGSSDGLSGSHNKYESDASSGRGDAFLHGGDASTLQLNNFKSLYKLQPDPSPGNYDLNVIAEHRKATFNYSKMNNPNFFYGPFSGVIVSQAAHTFITRFMSNNTENGPVLDKAVLKSFFGVVGDSLDKLQVIPGSERIPENWYRRPDDHLLVDFALDALSLQLSMPELLSIGGNTGKVNSFTPLDIGNLTGGVYSAQRLTDPDIFVCYMFQLISNVLPDLIKTPVLDILGIVGRLVGQFILPHYSPQGCPALTLDTSKFGIYPGRQGSGF</sequence>
<evidence type="ECO:0000256" key="6">
    <source>
        <dbReference type="ARBA" id="ARBA00023004"/>
    </source>
</evidence>